<dbReference type="EC" id="2.4.2.22" evidence="4"/>
<dbReference type="Gene3D" id="3.40.50.2020">
    <property type="match status" value="1"/>
</dbReference>
<protein>
    <submittedName>
        <fullName evidence="4">Putative nucleotide phosphoribosyltransferase</fullName>
        <ecNumber evidence="4">2.4.2.22</ecNumber>
    </submittedName>
</protein>
<name>A0A1W1BZG3_9ZZZZ</name>
<sequence length="150" mass="17426">MNKIYYPYSEFQDDLKSLTEKIDQEFDAIIPIARGGLSIGQLLGEYYNIREVYAINTIGYDETKKLDEVRVFNIPDLQNSKKVLIVDDIVDSGDTLIEVLKVLNRDYPDVTFYTATLFYKKTAKIAPTWHLKEPAGWIEFFWSEDLKKKG</sequence>
<evidence type="ECO:0000313" key="4">
    <source>
        <dbReference type="EMBL" id="SFV58851.1"/>
    </source>
</evidence>
<keyword evidence="2 4" id="KW-0808">Transferase</keyword>
<reference evidence="4" key="1">
    <citation type="submission" date="2016-10" db="EMBL/GenBank/DDBJ databases">
        <authorList>
            <person name="de Groot N.N."/>
        </authorList>
    </citation>
    <scope>NUCLEOTIDE SEQUENCE</scope>
</reference>
<dbReference type="InterPro" id="IPR029057">
    <property type="entry name" value="PRTase-like"/>
</dbReference>
<dbReference type="PANTHER" id="PTHR43363">
    <property type="entry name" value="HYPOXANTHINE PHOSPHORIBOSYLTRANSFERASE"/>
    <property type="match status" value="1"/>
</dbReference>
<dbReference type="AlphaFoldDB" id="A0A1W1BZG3"/>
<dbReference type="Pfam" id="PF00156">
    <property type="entry name" value="Pribosyltran"/>
    <property type="match status" value="1"/>
</dbReference>
<dbReference type="CDD" id="cd06223">
    <property type="entry name" value="PRTases_typeI"/>
    <property type="match status" value="1"/>
</dbReference>
<proteinExistence type="predicted"/>
<feature type="domain" description="Phosphoribosyltransferase" evidence="3">
    <location>
        <begin position="14"/>
        <end position="147"/>
    </location>
</feature>
<accession>A0A1W1BZG3</accession>
<organism evidence="4">
    <name type="scientific">hydrothermal vent metagenome</name>
    <dbReference type="NCBI Taxonomy" id="652676"/>
    <lineage>
        <taxon>unclassified sequences</taxon>
        <taxon>metagenomes</taxon>
        <taxon>ecological metagenomes</taxon>
    </lineage>
</organism>
<dbReference type="EMBL" id="FPHE01000087">
    <property type="protein sequence ID" value="SFV58851.1"/>
    <property type="molecule type" value="Genomic_DNA"/>
</dbReference>
<evidence type="ECO:0000259" key="3">
    <source>
        <dbReference type="Pfam" id="PF00156"/>
    </source>
</evidence>
<dbReference type="PANTHER" id="PTHR43363:SF1">
    <property type="entry name" value="HYPOXANTHINE-GUANINE PHOSPHORIBOSYLTRANSFERASE"/>
    <property type="match status" value="1"/>
</dbReference>
<evidence type="ECO:0000256" key="2">
    <source>
        <dbReference type="ARBA" id="ARBA00022679"/>
    </source>
</evidence>
<evidence type="ECO:0000256" key="1">
    <source>
        <dbReference type="ARBA" id="ARBA00022676"/>
    </source>
</evidence>
<dbReference type="SUPFAM" id="SSF53271">
    <property type="entry name" value="PRTase-like"/>
    <property type="match status" value="1"/>
</dbReference>
<keyword evidence="1 4" id="KW-0328">Glycosyltransferase</keyword>
<dbReference type="InterPro" id="IPR000836">
    <property type="entry name" value="PRTase_dom"/>
</dbReference>
<dbReference type="GO" id="GO:0000310">
    <property type="term" value="F:xanthine phosphoribosyltransferase activity"/>
    <property type="evidence" value="ECO:0007669"/>
    <property type="project" value="UniProtKB-EC"/>
</dbReference>
<gene>
    <name evidence="4" type="ORF">MNB_SV-12-1381</name>
</gene>